<keyword evidence="1" id="KW-0732">Signal</keyword>
<proteinExistence type="predicted"/>
<dbReference type="EnsemblPlants" id="OGLUM02G11120.1">
    <property type="protein sequence ID" value="OGLUM02G11120.1"/>
    <property type="gene ID" value="OGLUM02G11120"/>
</dbReference>
<evidence type="ECO:0000256" key="1">
    <source>
        <dbReference type="SAM" id="SignalP"/>
    </source>
</evidence>
<evidence type="ECO:0000313" key="2">
    <source>
        <dbReference type="EnsemblPlants" id="OGLUM02G11120.1"/>
    </source>
</evidence>
<feature type="chain" id="PRO_5002351424" evidence="1">
    <location>
        <begin position="21"/>
        <end position="71"/>
    </location>
</feature>
<organism evidence="2">
    <name type="scientific">Oryza glumipatula</name>
    <dbReference type="NCBI Taxonomy" id="40148"/>
    <lineage>
        <taxon>Eukaryota</taxon>
        <taxon>Viridiplantae</taxon>
        <taxon>Streptophyta</taxon>
        <taxon>Embryophyta</taxon>
        <taxon>Tracheophyta</taxon>
        <taxon>Spermatophyta</taxon>
        <taxon>Magnoliopsida</taxon>
        <taxon>Liliopsida</taxon>
        <taxon>Poales</taxon>
        <taxon>Poaceae</taxon>
        <taxon>BOP clade</taxon>
        <taxon>Oryzoideae</taxon>
        <taxon>Oryzeae</taxon>
        <taxon>Oryzinae</taxon>
        <taxon>Oryza</taxon>
    </lineage>
</organism>
<keyword evidence="3" id="KW-1185">Reference proteome</keyword>
<dbReference type="Proteomes" id="UP000026961">
    <property type="component" value="Chromosome 2"/>
</dbReference>
<dbReference type="HOGENOM" id="CLU_2744000_0_0_1"/>
<evidence type="ECO:0000313" key="3">
    <source>
        <dbReference type="Proteomes" id="UP000026961"/>
    </source>
</evidence>
<sequence length="71" mass="7669">MAAHLLLLTSLSCMVTMTTASAGALPAIGHLATARSTWHLSFPSFGFARLAEKKDQKAKTGLIDRNRSLHF</sequence>
<dbReference type="AlphaFoldDB" id="A0A0D9YQ32"/>
<dbReference type="Gramene" id="OGLUM02G11120.1">
    <property type="protein sequence ID" value="OGLUM02G11120.1"/>
    <property type="gene ID" value="OGLUM02G11120"/>
</dbReference>
<reference evidence="2" key="1">
    <citation type="submission" date="2015-04" db="UniProtKB">
        <authorList>
            <consortium name="EnsemblPlants"/>
        </authorList>
    </citation>
    <scope>IDENTIFICATION</scope>
</reference>
<name>A0A0D9YQ32_9ORYZ</name>
<feature type="signal peptide" evidence="1">
    <location>
        <begin position="1"/>
        <end position="20"/>
    </location>
</feature>
<accession>A0A0D9YQ32</accession>
<protein>
    <submittedName>
        <fullName evidence="2">Uncharacterized protein</fullName>
    </submittedName>
</protein>
<reference evidence="2" key="2">
    <citation type="submission" date="2018-05" db="EMBL/GenBank/DDBJ databases">
        <title>OgluRS3 (Oryza glumaepatula Reference Sequence Version 3).</title>
        <authorList>
            <person name="Zhang J."/>
            <person name="Kudrna D."/>
            <person name="Lee S."/>
            <person name="Talag J."/>
            <person name="Welchert J."/>
            <person name="Wing R.A."/>
        </authorList>
    </citation>
    <scope>NUCLEOTIDE SEQUENCE [LARGE SCALE GENOMIC DNA]</scope>
</reference>